<evidence type="ECO:0000313" key="16">
    <source>
        <dbReference type="Proteomes" id="UP000472267"/>
    </source>
</evidence>
<evidence type="ECO:0000256" key="4">
    <source>
        <dbReference type="ARBA" id="ARBA00011881"/>
    </source>
</evidence>
<comment type="cofactor">
    <cofactor evidence="1">
        <name>Mn(2+)</name>
        <dbReference type="ChEBI" id="CHEBI:29035"/>
    </cofactor>
</comment>
<evidence type="ECO:0000256" key="12">
    <source>
        <dbReference type="RuleBase" id="RU003426"/>
    </source>
</evidence>
<dbReference type="PROSITE" id="PS00331">
    <property type="entry name" value="MALIC_ENZYMES"/>
    <property type="match status" value="1"/>
</dbReference>
<evidence type="ECO:0000313" key="15">
    <source>
        <dbReference type="Ensembl" id="ENSSFAP00005031978.1"/>
    </source>
</evidence>
<proteinExistence type="inferred from homology"/>
<dbReference type="GO" id="GO:0051287">
    <property type="term" value="F:NAD binding"/>
    <property type="evidence" value="ECO:0007669"/>
    <property type="project" value="InterPro"/>
</dbReference>
<dbReference type="Gene3D" id="3.40.50.720">
    <property type="entry name" value="NAD(P)-binding Rossmann-like Domain"/>
    <property type="match status" value="1"/>
</dbReference>
<dbReference type="InterPro" id="IPR012302">
    <property type="entry name" value="Malic_NAD-bd"/>
</dbReference>
<feature type="active site" description="Proton donor" evidence="9">
    <location>
        <position position="100"/>
    </location>
</feature>
<keyword evidence="16" id="KW-1185">Reference proteome</keyword>
<keyword evidence="6 11" id="KW-0479">Metal-binding</keyword>
<dbReference type="Proteomes" id="UP000472267">
    <property type="component" value="Chromosome 11"/>
</dbReference>
<sequence>MTLFSSHLSEKCAVKRDLQWSAAFGLAFTLEERQQLGIHGLLPPCFVSQDIQLLRVLKNYDMKKDSLDKYVFLMGLQDRNEKLFYRVLMSDVERFMPIIYTPTVGLACQQYGLIFRRPRGLFITIHDRGHIAEILQNWPEKDIKAVCVTDGERILGLGDLGCHGMGIPVGKLALYTACGGVPPQQCLPVLLDVGTDTEALLKDPLYIGLRHKRVRGQAYDDLLDEFMKAVSNRYGMDCLIQFEDFANVNAFRLLSKYRNQYCTFNDDIQGTAAVAVAGLLAALRLTKSRMSDHTIVFQGAGEAAMGIAELITMVMEKEGLPKEQGLKKIWMVDSKGLIVKGRDHLTHEKERFAHEHAQMKKLEDVVRELKPTAIIGVAAVAGAFTEQIIRDMASFNERPIIFALSNPTSKAECTAEQCYTLTEGRGIFASGSPFDPVTLPDGRTFYPGQGNNAYIFPGVGLGVIACSLRHITEEIFLTSAEALADLVTEKDLAEGRLYPPLSSIRDVSLKLAAKIMEYAYKHNMATLRPEPSDKEAHVRALAYSTDYDEFVVDSYRWPEDSMAVQSCKL</sequence>
<name>A0A672HRV0_SALFA</name>
<dbReference type="CDD" id="cd05312">
    <property type="entry name" value="NAD_bind_1_malic_enz"/>
    <property type="match status" value="1"/>
</dbReference>
<comment type="cofactor">
    <cofactor evidence="11">
        <name>Mg(2+)</name>
        <dbReference type="ChEBI" id="CHEBI:18420"/>
    </cofactor>
    <cofactor evidence="11">
        <name>Mn(2+)</name>
        <dbReference type="ChEBI" id="CHEBI:29035"/>
    </cofactor>
    <text evidence="11">Divalent metal cations. Prefers magnesium or manganese.</text>
</comment>
<dbReference type="Ensembl" id="ENSSFAT00005033121.1">
    <property type="protein sequence ID" value="ENSSFAP00005031978.1"/>
    <property type="gene ID" value="ENSSFAG00005016121.1"/>
</dbReference>
<evidence type="ECO:0000259" key="13">
    <source>
        <dbReference type="SMART" id="SM00919"/>
    </source>
</evidence>
<dbReference type="InterPro" id="IPR036291">
    <property type="entry name" value="NAD(P)-bd_dom_sf"/>
</dbReference>
<dbReference type="AlphaFoldDB" id="A0A672HRV0"/>
<dbReference type="PRINTS" id="PR00072">
    <property type="entry name" value="MALOXRDTASE"/>
</dbReference>
<comment type="similarity">
    <text evidence="3 12">Belongs to the malic enzymes family.</text>
</comment>
<feature type="domain" description="Malic enzyme N-terminal" evidence="14">
    <location>
        <begin position="77"/>
        <end position="258"/>
    </location>
</feature>
<evidence type="ECO:0000256" key="2">
    <source>
        <dbReference type="ARBA" id="ARBA00004496"/>
    </source>
</evidence>
<evidence type="ECO:0000259" key="14">
    <source>
        <dbReference type="SMART" id="SM01274"/>
    </source>
</evidence>
<evidence type="ECO:0000256" key="3">
    <source>
        <dbReference type="ARBA" id="ARBA00008785"/>
    </source>
</evidence>
<dbReference type="InterPro" id="IPR015884">
    <property type="entry name" value="Malic_enzyme_CS"/>
</dbReference>
<dbReference type="InterPro" id="IPR001891">
    <property type="entry name" value="Malic_OxRdtase"/>
</dbReference>
<dbReference type="SUPFAM" id="SSF51735">
    <property type="entry name" value="NAD(P)-binding Rossmann-fold domains"/>
    <property type="match status" value="1"/>
</dbReference>
<evidence type="ECO:0000256" key="7">
    <source>
        <dbReference type="ARBA" id="ARBA00022857"/>
    </source>
</evidence>
<dbReference type="SMART" id="SM01274">
    <property type="entry name" value="malic"/>
    <property type="match status" value="1"/>
</dbReference>
<dbReference type="Pfam" id="PF03949">
    <property type="entry name" value="Malic_M"/>
    <property type="match status" value="1"/>
</dbReference>
<keyword evidence="5" id="KW-0963">Cytoplasm</keyword>
<comment type="subcellular location">
    <subcellularLocation>
        <location evidence="2">Cytoplasm</location>
    </subcellularLocation>
</comment>
<dbReference type="GO" id="GO:0004473">
    <property type="term" value="F:malate dehydrogenase (decarboxylating) (NADP+) activity"/>
    <property type="evidence" value="ECO:0007669"/>
    <property type="project" value="TreeGrafter"/>
</dbReference>
<keyword evidence="7" id="KW-0521">NADP</keyword>
<dbReference type="GO" id="GO:0046872">
    <property type="term" value="F:metal ion binding"/>
    <property type="evidence" value="ECO:0007669"/>
    <property type="project" value="UniProtKB-KW"/>
</dbReference>
<reference evidence="15" key="3">
    <citation type="submission" date="2025-09" db="UniProtKB">
        <authorList>
            <consortium name="Ensembl"/>
        </authorList>
    </citation>
    <scope>IDENTIFICATION</scope>
</reference>
<gene>
    <name evidence="15" type="primary">me1</name>
</gene>
<reference evidence="15" key="2">
    <citation type="submission" date="2025-08" db="UniProtKB">
        <authorList>
            <consortium name="Ensembl"/>
        </authorList>
    </citation>
    <scope>IDENTIFICATION</scope>
</reference>
<dbReference type="Pfam" id="PF00390">
    <property type="entry name" value="malic"/>
    <property type="match status" value="1"/>
</dbReference>
<organism evidence="15 16">
    <name type="scientific">Salarias fasciatus</name>
    <name type="common">Jewelled blenny</name>
    <name type="synonym">Blennius fasciatus</name>
    <dbReference type="NCBI Taxonomy" id="181472"/>
    <lineage>
        <taxon>Eukaryota</taxon>
        <taxon>Metazoa</taxon>
        <taxon>Chordata</taxon>
        <taxon>Craniata</taxon>
        <taxon>Vertebrata</taxon>
        <taxon>Euteleostomi</taxon>
        <taxon>Actinopterygii</taxon>
        <taxon>Neopterygii</taxon>
        <taxon>Teleostei</taxon>
        <taxon>Neoteleostei</taxon>
        <taxon>Acanthomorphata</taxon>
        <taxon>Ovalentaria</taxon>
        <taxon>Blenniimorphae</taxon>
        <taxon>Blenniiformes</taxon>
        <taxon>Blennioidei</taxon>
        <taxon>Blenniidae</taxon>
        <taxon>Salariinae</taxon>
        <taxon>Salarias</taxon>
    </lineage>
</organism>
<evidence type="ECO:0000256" key="6">
    <source>
        <dbReference type="ARBA" id="ARBA00022723"/>
    </source>
</evidence>
<feature type="binding site" evidence="11">
    <location>
        <position position="243"/>
    </location>
    <ligand>
        <name>a divalent metal cation</name>
        <dbReference type="ChEBI" id="CHEBI:60240"/>
    </ligand>
</feature>
<accession>A0A672HRV0</accession>
<dbReference type="PANTHER" id="PTHR23406:SF17">
    <property type="entry name" value="NADP-DEPENDENT MALIC ENZYME"/>
    <property type="match status" value="1"/>
</dbReference>
<feature type="binding site" evidence="10">
    <location>
        <position position="153"/>
    </location>
    <ligand>
        <name>(S)-malate</name>
        <dbReference type="ChEBI" id="CHEBI:15589"/>
    </ligand>
</feature>
<keyword evidence="8 12" id="KW-0560">Oxidoreductase</keyword>
<feature type="binding site" evidence="11">
    <location>
        <position position="244"/>
    </location>
    <ligand>
        <name>a divalent metal cation</name>
        <dbReference type="ChEBI" id="CHEBI:60240"/>
    </ligand>
</feature>
<evidence type="ECO:0000256" key="11">
    <source>
        <dbReference type="PIRSR" id="PIRSR000106-3"/>
    </source>
</evidence>
<dbReference type="InterPro" id="IPR012301">
    <property type="entry name" value="Malic_N_dom"/>
</dbReference>
<evidence type="ECO:0000256" key="1">
    <source>
        <dbReference type="ARBA" id="ARBA00001936"/>
    </source>
</evidence>
<comment type="subunit">
    <text evidence="4">Homotetramer.</text>
</comment>
<feature type="binding site" evidence="11">
    <location>
        <position position="267"/>
    </location>
    <ligand>
        <name>a divalent metal cation</name>
        <dbReference type="ChEBI" id="CHEBI:60240"/>
    </ligand>
</feature>
<evidence type="ECO:0000256" key="8">
    <source>
        <dbReference type="ARBA" id="ARBA00023002"/>
    </source>
</evidence>
<dbReference type="GO" id="GO:0005739">
    <property type="term" value="C:mitochondrion"/>
    <property type="evidence" value="ECO:0007669"/>
    <property type="project" value="TreeGrafter"/>
</dbReference>
<dbReference type="PANTHER" id="PTHR23406">
    <property type="entry name" value="MALIC ENZYME-RELATED"/>
    <property type="match status" value="1"/>
</dbReference>
<dbReference type="GO" id="GO:0006108">
    <property type="term" value="P:malate metabolic process"/>
    <property type="evidence" value="ECO:0007669"/>
    <property type="project" value="TreeGrafter"/>
</dbReference>
<feature type="active site" description="Proton acceptor" evidence="9">
    <location>
        <position position="171"/>
    </location>
</feature>
<dbReference type="FunFam" id="3.40.50.10380:FF:000004">
    <property type="entry name" value="Malic enzyme"/>
    <property type="match status" value="1"/>
</dbReference>
<evidence type="ECO:0000256" key="5">
    <source>
        <dbReference type="ARBA" id="ARBA00022490"/>
    </source>
</evidence>
<dbReference type="Gene3D" id="3.40.50.10380">
    <property type="entry name" value="Malic enzyme, N-terminal domain"/>
    <property type="match status" value="1"/>
</dbReference>
<feature type="binding site" evidence="10">
    <location>
        <position position="406"/>
    </location>
    <ligand>
        <name>(S)-malate</name>
        <dbReference type="ChEBI" id="CHEBI:15589"/>
    </ligand>
</feature>
<protein>
    <recommendedName>
        <fullName evidence="12">Malic enzyme</fullName>
    </recommendedName>
</protein>
<dbReference type="SUPFAM" id="SSF53223">
    <property type="entry name" value="Aminoacid dehydrogenase-like, N-terminal domain"/>
    <property type="match status" value="1"/>
</dbReference>
<dbReference type="InterPro" id="IPR037062">
    <property type="entry name" value="Malic_N_dom_sf"/>
</dbReference>
<dbReference type="SMART" id="SM00919">
    <property type="entry name" value="Malic_M"/>
    <property type="match status" value="1"/>
</dbReference>
<dbReference type="FunFam" id="3.40.50.720:FF:000060">
    <property type="entry name" value="Malic enzyme"/>
    <property type="match status" value="1"/>
</dbReference>
<evidence type="ECO:0000256" key="9">
    <source>
        <dbReference type="PIRSR" id="PIRSR000106-1"/>
    </source>
</evidence>
<dbReference type="InterPro" id="IPR046346">
    <property type="entry name" value="Aminoacid_DH-like_N_sf"/>
</dbReference>
<dbReference type="PIRSF" id="PIRSF000106">
    <property type="entry name" value="ME"/>
    <property type="match status" value="1"/>
</dbReference>
<feature type="binding site" evidence="10">
    <location>
        <position position="451"/>
    </location>
    <ligand>
        <name>(S)-malate</name>
        <dbReference type="ChEBI" id="CHEBI:15589"/>
    </ligand>
</feature>
<evidence type="ECO:0000256" key="10">
    <source>
        <dbReference type="PIRSR" id="PIRSR000106-2"/>
    </source>
</evidence>
<feature type="domain" description="Malic enzyme NAD-binding" evidence="13">
    <location>
        <begin position="268"/>
        <end position="520"/>
    </location>
</feature>
<reference evidence="15" key="1">
    <citation type="submission" date="2019-06" db="EMBL/GenBank/DDBJ databases">
        <authorList>
            <consortium name="Wellcome Sanger Institute Data Sharing"/>
        </authorList>
    </citation>
    <scope>NUCLEOTIDE SEQUENCE [LARGE SCALE GENOMIC DNA]</scope>
</reference>
<dbReference type="NCBIfam" id="NF010052">
    <property type="entry name" value="PRK13529.1"/>
    <property type="match status" value="1"/>
</dbReference>